<evidence type="ECO:0000313" key="2">
    <source>
        <dbReference type="Proteomes" id="UP001164539"/>
    </source>
</evidence>
<accession>A0ACC1YGV6</accession>
<reference evidence="1 2" key="1">
    <citation type="journal article" date="2023" name="Science">
        <title>Complex scaffold remodeling in plant triterpene biosynthesis.</title>
        <authorList>
            <person name="De La Pena R."/>
            <person name="Hodgson H."/>
            <person name="Liu J.C."/>
            <person name="Stephenson M.J."/>
            <person name="Martin A.C."/>
            <person name="Owen C."/>
            <person name="Harkess A."/>
            <person name="Leebens-Mack J."/>
            <person name="Jimenez L.E."/>
            <person name="Osbourn A."/>
            <person name="Sattely E.S."/>
        </authorList>
    </citation>
    <scope>NUCLEOTIDE SEQUENCE [LARGE SCALE GENOMIC DNA]</scope>
    <source>
        <strain evidence="2">cv. JPN11</strain>
        <tissue evidence="1">Leaf</tissue>
    </source>
</reference>
<keyword evidence="2" id="KW-1185">Reference proteome</keyword>
<dbReference type="EMBL" id="CM051396">
    <property type="protein sequence ID" value="KAJ4723022.1"/>
    <property type="molecule type" value="Genomic_DNA"/>
</dbReference>
<evidence type="ECO:0000313" key="1">
    <source>
        <dbReference type="EMBL" id="KAJ4723022.1"/>
    </source>
</evidence>
<gene>
    <name evidence="1" type="ORF">OWV82_006441</name>
</gene>
<protein>
    <submittedName>
        <fullName evidence="1">Paired amphipathic helix SIN3-like protein</fullName>
    </submittedName>
</protein>
<dbReference type="Proteomes" id="UP001164539">
    <property type="component" value="Chromosome 3"/>
</dbReference>
<name>A0ACC1YGV6_MELAZ</name>
<comment type="caution">
    <text evidence="1">The sequence shown here is derived from an EMBL/GenBank/DDBJ whole genome shotgun (WGS) entry which is preliminary data.</text>
</comment>
<sequence>MKRSSEAMKQSIGDHDDAYTQYRAFALSNLKQAAENLLLEVQERFLNQPDRFARFRLLLNDFARRRTDVGSLQLEVLKLFSGQEDLIIKFNAFLPQDEEEHDDDEATEEEDGGGGKLKAAIDFINTVNMRFRNDEEVQAEFLRVMKHQEKQSLHELKRKVEALFHGHGDLIEEFDRVTRETSVSLQPSTATTKINKKQKQMEKSVHELDLSKCIRISPSYWMLPEEYRKSLGGERSQVLNNEFVCVSQKSGNYSCNHRQIKQQEEIMFRIEDDRFELDMLLGYVISATNSVGELMKTIQKHSDCSVKEHLSVKDLRCIERLYGDYGLDVIEYLCRNPETALPVILSQLQEKKEELIRCRPEFNNVWAQVCTENKLK</sequence>
<proteinExistence type="predicted"/>
<organism evidence="1 2">
    <name type="scientific">Melia azedarach</name>
    <name type="common">Chinaberry tree</name>
    <dbReference type="NCBI Taxonomy" id="155640"/>
    <lineage>
        <taxon>Eukaryota</taxon>
        <taxon>Viridiplantae</taxon>
        <taxon>Streptophyta</taxon>
        <taxon>Embryophyta</taxon>
        <taxon>Tracheophyta</taxon>
        <taxon>Spermatophyta</taxon>
        <taxon>Magnoliopsida</taxon>
        <taxon>eudicotyledons</taxon>
        <taxon>Gunneridae</taxon>
        <taxon>Pentapetalae</taxon>
        <taxon>rosids</taxon>
        <taxon>malvids</taxon>
        <taxon>Sapindales</taxon>
        <taxon>Meliaceae</taxon>
        <taxon>Melia</taxon>
    </lineage>
</organism>